<dbReference type="PROSITE" id="PS51312">
    <property type="entry name" value="SB"/>
    <property type="match status" value="1"/>
</dbReference>
<dbReference type="PANTHER" id="PTHR23306:SF3">
    <property type="entry name" value="TUMOR SUPPRESSOR PROTEIN 101"/>
    <property type="match status" value="1"/>
</dbReference>
<feature type="region of interest" description="Disordered" evidence="9">
    <location>
        <begin position="228"/>
        <end position="255"/>
    </location>
</feature>
<keyword evidence="13" id="KW-1185">Reference proteome</keyword>
<accession>J7RAK5</accession>
<proteinExistence type="inferred from homology"/>
<evidence type="ECO:0000313" key="12">
    <source>
        <dbReference type="EMBL" id="CCK71910.1"/>
    </source>
</evidence>
<name>J7RAK5_HUIN7</name>
<dbReference type="PANTHER" id="PTHR23306">
    <property type="entry name" value="TUMOR SUSCEPTIBILITY GENE 101 PROTEIN-RELATED"/>
    <property type="match status" value="1"/>
</dbReference>
<dbReference type="PROSITE" id="PS51322">
    <property type="entry name" value="UEV"/>
    <property type="match status" value="1"/>
</dbReference>
<dbReference type="Pfam" id="PF05743">
    <property type="entry name" value="UEV"/>
    <property type="match status" value="1"/>
</dbReference>
<dbReference type="InterPro" id="IPR008883">
    <property type="entry name" value="UEV_N"/>
</dbReference>
<feature type="domain" description="SB" evidence="10">
    <location>
        <begin position="368"/>
        <end position="436"/>
    </location>
</feature>
<dbReference type="AlphaFoldDB" id="J7RAK5"/>
<evidence type="ECO:0008006" key="14">
    <source>
        <dbReference type="Google" id="ProtNLM"/>
    </source>
</evidence>
<evidence type="ECO:0000256" key="5">
    <source>
        <dbReference type="ARBA" id="ARBA00022927"/>
    </source>
</evidence>
<dbReference type="Gene3D" id="6.10.140.820">
    <property type="match status" value="1"/>
</dbReference>
<dbReference type="Proteomes" id="UP000006310">
    <property type="component" value="Chromosome 9"/>
</dbReference>
<evidence type="ECO:0000256" key="3">
    <source>
        <dbReference type="ARBA" id="ARBA00022448"/>
    </source>
</evidence>
<dbReference type="OMA" id="YMNFPQP"/>
<dbReference type="Pfam" id="PF09454">
    <property type="entry name" value="Vps23_core"/>
    <property type="match status" value="1"/>
</dbReference>
<reference evidence="12 13" key="1">
    <citation type="journal article" date="2011" name="Proc. Natl. Acad. Sci. U.S.A.">
        <title>Evolutionary erosion of yeast sex chromosomes by mating-type switching accidents.</title>
        <authorList>
            <person name="Gordon J.L."/>
            <person name="Armisen D."/>
            <person name="Proux-Wera E."/>
            <person name="Oheigeartaigh S.S."/>
            <person name="Byrne K.P."/>
            <person name="Wolfe K.H."/>
        </authorList>
    </citation>
    <scope>NUCLEOTIDE SEQUENCE [LARGE SCALE GENOMIC DNA]</scope>
    <source>
        <strain evidence="13">ATCC MYA-139 / BCRC 22969 / CBS 8797 / CCRC 22969 / KCTC 17520 / NBRC 10181 / NCYC 3082</strain>
    </source>
</reference>
<dbReference type="SUPFAM" id="SSF54495">
    <property type="entry name" value="UBC-like"/>
    <property type="match status" value="1"/>
</dbReference>
<dbReference type="InterPro" id="IPR052070">
    <property type="entry name" value="ESCRT-I_UEV_domain"/>
</dbReference>
<gene>
    <name evidence="12" type="primary">KNAG0I01190</name>
    <name evidence="12" type="ordered locus">KNAG_0I01190</name>
</gene>
<feature type="coiled-coil region" evidence="8">
    <location>
        <begin position="333"/>
        <end position="360"/>
    </location>
</feature>
<dbReference type="eggNOG" id="KOG2391">
    <property type="taxonomic scope" value="Eukaryota"/>
</dbReference>
<dbReference type="HOGENOM" id="CLU_046554_0_0_1"/>
<feature type="region of interest" description="Disordered" evidence="9">
    <location>
        <begin position="162"/>
        <end position="204"/>
    </location>
</feature>
<evidence type="ECO:0000256" key="6">
    <source>
        <dbReference type="ARBA" id="ARBA00023054"/>
    </source>
</evidence>
<keyword evidence="5 7" id="KW-0653">Protein transport</keyword>
<protein>
    <recommendedName>
        <fullName evidence="14">UEV domain-containing protein</fullName>
    </recommendedName>
</protein>
<feature type="domain" description="UEV" evidence="11">
    <location>
        <begin position="18"/>
        <end position="190"/>
    </location>
</feature>
<dbReference type="OrthoDB" id="306304at2759"/>
<keyword evidence="4" id="KW-0967">Endosome</keyword>
<evidence type="ECO:0000259" key="11">
    <source>
        <dbReference type="PROSITE" id="PS51322"/>
    </source>
</evidence>
<dbReference type="Gene3D" id="3.10.110.10">
    <property type="entry name" value="Ubiquitin Conjugating Enzyme"/>
    <property type="match status" value="1"/>
</dbReference>
<comment type="subcellular location">
    <subcellularLocation>
        <location evidence="1">Endosome</location>
    </subcellularLocation>
</comment>
<dbReference type="GO" id="GO:0006886">
    <property type="term" value="P:intracellular protein transport"/>
    <property type="evidence" value="ECO:0007669"/>
    <property type="project" value="UniProtKB-ARBA"/>
</dbReference>
<dbReference type="InterPro" id="IPR037202">
    <property type="entry name" value="ESCRT_assembly_dom"/>
</dbReference>
<evidence type="ECO:0000256" key="9">
    <source>
        <dbReference type="SAM" id="MobiDB-lite"/>
    </source>
</evidence>
<dbReference type="STRING" id="1071383.J7RAK5"/>
<dbReference type="GO" id="GO:0000813">
    <property type="term" value="C:ESCRT I complex"/>
    <property type="evidence" value="ECO:0007669"/>
    <property type="project" value="TreeGrafter"/>
</dbReference>
<keyword evidence="3 7" id="KW-0813">Transport</keyword>
<evidence type="ECO:0000256" key="2">
    <source>
        <dbReference type="ARBA" id="ARBA00009594"/>
    </source>
</evidence>
<evidence type="ECO:0000256" key="8">
    <source>
        <dbReference type="SAM" id="Coils"/>
    </source>
</evidence>
<evidence type="ECO:0000256" key="7">
    <source>
        <dbReference type="PROSITE-ProRule" id="PRU00644"/>
    </source>
</evidence>
<dbReference type="CDD" id="cd11685">
    <property type="entry name" value="UEV_TSG101-like"/>
    <property type="match status" value="1"/>
</dbReference>
<dbReference type="InterPro" id="IPR017916">
    <property type="entry name" value="SB_dom"/>
</dbReference>
<dbReference type="InterPro" id="IPR016135">
    <property type="entry name" value="UBQ-conjugating_enzyme/RWD"/>
</dbReference>
<dbReference type="RefSeq" id="XP_022466155.1">
    <property type="nucleotide sequence ID" value="XM_022609795.1"/>
</dbReference>
<evidence type="ECO:0000256" key="1">
    <source>
        <dbReference type="ARBA" id="ARBA00004177"/>
    </source>
</evidence>
<comment type="similarity">
    <text evidence="2">Belongs to the ubiquitin-conjugating enzyme family. UEV subfamily.</text>
</comment>
<keyword evidence="6 8" id="KW-0175">Coiled coil</keyword>
<dbReference type="KEGG" id="kng:KNAG_0I01190"/>
<dbReference type="GeneID" id="34527653"/>
<reference evidence="13" key="2">
    <citation type="submission" date="2012-08" db="EMBL/GenBank/DDBJ databases">
        <title>Genome sequence of Kazachstania naganishii.</title>
        <authorList>
            <person name="Gordon J.L."/>
            <person name="Armisen D."/>
            <person name="Proux-Wera E."/>
            <person name="OhEigeartaigh S.S."/>
            <person name="Byrne K.P."/>
            <person name="Wolfe K.H."/>
        </authorList>
    </citation>
    <scope>NUCLEOTIDE SEQUENCE [LARGE SCALE GENOMIC DNA]</scope>
    <source>
        <strain evidence="13">ATCC MYA-139 / BCRC 22969 / CBS 8797 / CCRC 22969 / KCTC 17520 / NBRC 10181 / NCYC 3082</strain>
    </source>
</reference>
<evidence type="ECO:0000256" key="4">
    <source>
        <dbReference type="ARBA" id="ARBA00022753"/>
    </source>
</evidence>
<dbReference type="GO" id="GO:0043162">
    <property type="term" value="P:ubiquitin-dependent protein catabolic process via the multivesicular body sorting pathway"/>
    <property type="evidence" value="ECO:0007669"/>
    <property type="project" value="UniProtKB-ARBA"/>
</dbReference>
<dbReference type="GO" id="GO:0072666">
    <property type="term" value="P:establishment of protein localization to vacuole"/>
    <property type="evidence" value="ECO:0007669"/>
    <property type="project" value="UniProtKB-ARBA"/>
</dbReference>
<evidence type="ECO:0000313" key="13">
    <source>
        <dbReference type="Proteomes" id="UP000006310"/>
    </source>
</evidence>
<organism evidence="12 13">
    <name type="scientific">Huiozyma naganishii (strain ATCC MYA-139 / BCRC 22969 / CBS 8797 / KCTC 17520 / NBRC 10181 / NCYC 3082 / Yp74L-3)</name>
    <name type="common">Yeast</name>
    <name type="synonym">Kazachstania naganishii</name>
    <dbReference type="NCBI Taxonomy" id="1071383"/>
    <lineage>
        <taxon>Eukaryota</taxon>
        <taxon>Fungi</taxon>
        <taxon>Dikarya</taxon>
        <taxon>Ascomycota</taxon>
        <taxon>Saccharomycotina</taxon>
        <taxon>Saccharomycetes</taxon>
        <taxon>Saccharomycetales</taxon>
        <taxon>Saccharomycetaceae</taxon>
        <taxon>Huiozyma</taxon>
    </lineage>
</organism>
<dbReference type="SUPFAM" id="SSF140111">
    <property type="entry name" value="Endosomal sorting complex assembly domain"/>
    <property type="match status" value="1"/>
</dbReference>
<dbReference type="GO" id="GO:0043130">
    <property type="term" value="F:ubiquitin binding"/>
    <property type="evidence" value="ECO:0007669"/>
    <property type="project" value="TreeGrafter"/>
</dbReference>
<sequence>MLASNGGQGSLGENLPKSVIDWLYKVVQSIYKTDPRAAFHDCVVALSLYKSNLRPRTRVFTNPSGEAQLLLCLYGDFVNVQVSGPVPILIWVCSQYPLKAPVVFVDVEKLGPDREVRVGGQIDSNGQIYLPILHQWDPKLSNVVKLIKELETLIQTQQLVTELGRQSPETPAIPKDTRSTGDKPPLPLKPNQSISSPKSIDPERQQAYPKTIAETLPPPIPARPGFVSPQPLPNRRISPPVAREPVNRPTPLADLDLMDTDLPLNTKDDPHKQALDILTKKLEGLTVREHSVVAGQFGQRKASIEKSIAQFNDLLAFETQQVELMGDQVAQYTSSLRREMKRLDNNVSDWEANYEKAGSTARLHHTETSGLDQLYDLVAQDLALDDTIEFLYSLLNRDSLSLDLYVRKTRALAKQQFMIRLHIEKICNMLNATPQGLAG</sequence>
<dbReference type="EMBL" id="HE978322">
    <property type="protein sequence ID" value="CCK71910.1"/>
    <property type="molecule type" value="Genomic_DNA"/>
</dbReference>
<evidence type="ECO:0000259" key="10">
    <source>
        <dbReference type="PROSITE" id="PS51312"/>
    </source>
</evidence>